<evidence type="ECO:0000313" key="14">
    <source>
        <dbReference type="EMBL" id="KAA8527603.1"/>
    </source>
</evidence>
<evidence type="ECO:0000256" key="2">
    <source>
        <dbReference type="ARBA" id="ARBA00022723"/>
    </source>
</evidence>
<keyword evidence="6" id="KW-1015">Disulfide bond</keyword>
<dbReference type="Pfam" id="PF01179">
    <property type="entry name" value="Cu_amine_oxid"/>
    <property type="match status" value="1"/>
</dbReference>
<dbReference type="EMBL" id="CM018045">
    <property type="protein sequence ID" value="KAA8527603.1"/>
    <property type="molecule type" value="Genomic_DNA"/>
</dbReference>
<dbReference type="EC" id="1.4.3.-" evidence="9"/>
<gene>
    <name evidence="14" type="ORF">F0562_035002</name>
</gene>
<feature type="active site" description="Schiff-base intermediate with substrate; via topaquinone" evidence="7">
    <location>
        <position position="404"/>
    </location>
</feature>
<proteinExistence type="inferred from homology"/>
<dbReference type="InterPro" id="IPR036460">
    <property type="entry name" value="Cu_amine_oxidase_C_sf"/>
</dbReference>
<evidence type="ECO:0000259" key="11">
    <source>
        <dbReference type="Pfam" id="PF01179"/>
    </source>
</evidence>
<dbReference type="GO" id="GO:0005507">
    <property type="term" value="F:copper ion binding"/>
    <property type="evidence" value="ECO:0007669"/>
    <property type="project" value="InterPro"/>
</dbReference>
<evidence type="ECO:0000256" key="6">
    <source>
        <dbReference type="ARBA" id="ARBA00023157"/>
    </source>
</evidence>
<dbReference type="InterPro" id="IPR015798">
    <property type="entry name" value="Cu_amine_oxidase_C"/>
</dbReference>
<dbReference type="GO" id="GO:0009308">
    <property type="term" value="P:amine metabolic process"/>
    <property type="evidence" value="ECO:0007669"/>
    <property type="project" value="UniProtKB-UniRule"/>
</dbReference>
<dbReference type="Proteomes" id="UP000325577">
    <property type="component" value="Linkage Group LG21"/>
</dbReference>
<dbReference type="PANTHER" id="PTHR10638:SF71">
    <property type="entry name" value="AMINE OXIDASE"/>
    <property type="match status" value="1"/>
</dbReference>
<dbReference type="FunFam" id="2.70.98.20:FF:000004">
    <property type="entry name" value="Amine oxidase"/>
    <property type="match status" value="1"/>
</dbReference>
<evidence type="ECO:0000256" key="5">
    <source>
        <dbReference type="ARBA" id="ARBA00023008"/>
    </source>
</evidence>
<protein>
    <recommendedName>
        <fullName evidence="9">Amine oxidase</fullName>
        <ecNumber evidence="9">1.4.3.-</ecNumber>
    </recommendedName>
</protein>
<feature type="domain" description="Copper amine oxidase catalytic" evidence="11">
    <location>
        <begin position="238"/>
        <end position="648"/>
    </location>
</feature>
<dbReference type="PANTHER" id="PTHR10638">
    <property type="entry name" value="COPPER AMINE OXIDASE"/>
    <property type="match status" value="1"/>
</dbReference>
<evidence type="ECO:0000256" key="4">
    <source>
        <dbReference type="ARBA" id="ARBA00023002"/>
    </source>
</evidence>
<name>A0A5J5A9G3_9ASTE</name>
<sequence length="672" mass="75339">MASIFIAVLSFFFIFSTYTTHSHPLDSLSPDEINQVVAIIKGSKLGSSQNLSFHYVGLHEPSKQDVLSWLSSPTKNPPSREAFIIARANERNHEIIVSLTSHSIVSSSISNSTGFPIQTTEETVAAMTLPVRYPPFIESIQKRGLDIKQVEFGTFTVGWFGEKGKVGRVISVLTFYKDVSPNIWVRPVEGITILVDLDKMAIVEYSDRQVVPVPKAEGTEYRATELKPPFVAETKPITIVQPEGPTFKIDGQQISWADWNFHVAFDVRAGLVISLASIFDLNNGKHRRVMYKGHMSELFVPYMDPTEEWYYRTFLDAGEFGMGLSAVPLQPSTDCPPNAVFMDGYHANHDGKPVKIPNVFCVFERYGGDVAWRHTEGAIAGQNIVEVRPEVSLVLRMVSVVGNYDYISDWEFKRSGSIKVGVGLSGILEAKASTYTHTQQIKEEVFGTLVAENTIGINHDHFITYYLDLDIDGEDNSFVKGKMTTMKTDGSTPRKSYWTVVKETAKTEIDARMQVIKPADLLIVNPNKLTKVGNQVGYRLLPGAPASPLLSDDDYPQMRASFTKYQLSVTPYNRYEEWAGGLYADRSLGDDTLYMWTNRNRDIENKDIVLWHTLGFHHNPCQEDYPVMPTLSGGFELRPFNFFENNAILKMKPSKDVTLPGCNSTTRSTTTP</sequence>
<feature type="active site" description="Proton acceptor" evidence="7">
    <location>
        <position position="316"/>
    </location>
</feature>
<accession>A0A5J5A9G3</accession>
<evidence type="ECO:0000259" key="12">
    <source>
        <dbReference type="Pfam" id="PF02727"/>
    </source>
</evidence>
<feature type="modified residue" description="2',4',5'-topaquinone" evidence="8">
    <location>
        <position position="404"/>
    </location>
</feature>
<evidence type="ECO:0000256" key="8">
    <source>
        <dbReference type="PIRSR" id="PIRSR600269-51"/>
    </source>
</evidence>
<feature type="signal peptide" evidence="10">
    <location>
        <begin position="1"/>
        <end position="22"/>
    </location>
</feature>
<dbReference type="OrthoDB" id="5379943at2759"/>
<evidence type="ECO:0000256" key="7">
    <source>
        <dbReference type="PIRSR" id="PIRSR600269-50"/>
    </source>
</evidence>
<evidence type="ECO:0000259" key="13">
    <source>
        <dbReference type="Pfam" id="PF02728"/>
    </source>
</evidence>
<comment type="PTM">
    <text evidence="8 9">Topaquinone (TPQ) is generated by copper-dependent autoxidation of a specific tyrosyl residue.</text>
</comment>
<evidence type="ECO:0000313" key="15">
    <source>
        <dbReference type="Proteomes" id="UP000325577"/>
    </source>
</evidence>
<dbReference type="Pfam" id="PF02728">
    <property type="entry name" value="Cu_amine_oxidN3"/>
    <property type="match status" value="1"/>
</dbReference>
<keyword evidence="3 7" id="KW-0801">TPQ</keyword>
<dbReference type="InterPro" id="IPR016182">
    <property type="entry name" value="Cu_amine_oxidase_N-reg"/>
</dbReference>
<evidence type="ECO:0000256" key="3">
    <source>
        <dbReference type="ARBA" id="ARBA00022772"/>
    </source>
</evidence>
<organism evidence="14 15">
    <name type="scientific">Nyssa sinensis</name>
    <dbReference type="NCBI Taxonomy" id="561372"/>
    <lineage>
        <taxon>Eukaryota</taxon>
        <taxon>Viridiplantae</taxon>
        <taxon>Streptophyta</taxon>
        <taxon>Embryophyta</taxon>
        <taxon>Tracheophyta</taxon>
        <taxon>Spermatophyta</taxon>
        <taxon>Magnoliopsida</taxon>
        <taxon>eudicotyledons</taxon>
        <taxon>Gunneridae</taxon>
        <taxon>Pentapetalae</taxon>
        <taxon>asterids</taxon>
        <taxon>Cornales</taxon>
        <taxon>Nyssaceae</taxon>
        <taxon>Nyssa</taxon>
    </lineage>
</organism>
<dbReference type="Gene3D" id="2.70.98.20">
    <property type="entry name" value="Copper amine oxidase, catalytic domain"/>
    <property type="match status" value="1"/>
</dbReference>
<evidence type="ECO:0000256" key="10">
    <source>
        <dbReference type="SAM" id="SignalP"/>
    </source>
</evidence>
<comment type="similarity">
    <text evidence="1 9">Belongs to the copper/topaquinone oxidase family.</text>
</comment>
<evidence type="ECO:0000256" key="1">
    <source>
        <dbReference type="ARBA" id="ARBA00007983"/>
    </source>
</evidence>
<dbReference type="SUPFAM" id="SSF49998">
    <property type="entry name" value="Amine oxidase catalytic domain"/>
    <property type="match status" value="1"/>
</dbReference>
<keyword evidence="10" id="KW-0732">Signal</keyword>
<dbReference type="Pfam" id="PF02727">
    <property type="entry name" value="Cu_amine_oxidN2"/>
    <property type="match status" value="1"/>
</dbReference>
<dbReference type="Gene3D" id="3.10.450.40">
    <property type="match status" value="2"/>
</dbReference>
<dbReference type="GO" id="GO:0008131">
    <property type="term" value="F:primary methylamine oxidase activity"/>
    <property type="evidence" value="ECO:0007669"/>
    <property type="project" value="InterPro"/>
</dbReference>
<dbReference type="InterPro" id="IPR015800">
    <property type="entry name" value="Cu_amine_oxidase_N2"/>
</dbReference>
<comment type="cofactor">
    <cofactor evidence="9">
        <name>Cu cation</name>
        <dbReference type="ChEBI" id="CHEBI:23378"/>
    </cofactor>
    <text evidence="9">Contains 1 topaquinone per subunit.</text>
</comment>
<dbReference type="InterPro" id="IPR000269">
    <property type="entry name" value="Cu_amine_oxidase"/>
</dbReference>
<keyword evidence="15" id="KW-1185">Reference proteome</keyword>
<keyword evidence="4 9" id="KW-0560">Oxidoreductase</keyword>
<feature type="domain" description="Copper amine oxidase N2-terminal" evidence="12">
    <location>
        <begin position="23"/>
        <end position="108"/>
    </location>
</feature>
<dbReference type="GO" id="GO:0048038">
    <property type="term" value="F:quinone binding"/>
    <property type="evidence" value="ECO:0007669"/>
    <property type="project" value="InterPro"/>
</dbReference>
<evidence type="ECO:0000256" key="9">
    <source>
        <dbReference type="RuleBase" id="RU000672"/>
    </source>
</evidence>
<dbReference type="FunFam" id="3.10.450.40:FF:000012">
    <property type="entry name" value="Amine oxidase"/>
    <property type="match status" value="1"/>
</dbReference>
<dbReference type="AlphaFoldDB" id="A0A5J5A9G3"/>
<feature type="domain" description="Copper amine oxidase N3-terminal" evidence="13">
    <location>
        <begin position="116"/>
        <end position="213"/>
    </location>
</feature>
<dbReference type="SUPFAM" id="SSF54416">
    <property type="entry name" value="Amine oxidase N-terminal region"/>
    <property type="match status" value="2"/>
</dbReference>
<keyword evidence="5 9" id="KW-0186">Copper</keyword>
<keyword evidence="2 9" id="KW-0479">Metal-binding</keyword>
<dbReference type="InterPro" id="IPR015802">
    <property type="entry name" value="Cu_amine_oxidase_N3"/>
</dbReference>
<reference evidence="14 15" key="1">
    <citation type="submission" date="2019-09" db="EMBL/GenBank/DDBJ databases">
        <title>A chromosome-level genome assembly of the Chinese tupelo Nyssa sinensis.</title>
        <authorList>
            <person name="Yang X."/>
            <person name="Kang M."/>
            <person name="Yang Y."/>
            <person name="Xiong H."/>
            <person name="Wang M."/>
            <person name="Zhang Z."/>
            <person name="Wang Z."/>
            <person name="Wu H."/>
            <person name="Ma T."/>
            <person name="Liu J."/>
            <person name="Xi Z."/>
        </authorList>
    </citation>
    <scope>NUCLEOTIDE SEQUENCE [LARGE SCALE GENOMIC DNA]</scope>
    <source>
        <strain evidence="14">J267</strain>
        <tissue evidence="14">Leaf</tissue>
    </source>
</reference>
<feature type="chain" id="PRO_5023912613" description="Amine oxidase" evidence="10">
    <location>
        <begin position="23"/>
        <end position="672"/>
    </location>
</feature>